<dbReference type="EMBL" id="BARS01018151">
    <property type="protein sequence ID" value="GAF91284.1"/>
    <property type="molecule type" value="Genomic_DNA"/>
</dbReference>
<dbReference type="InterPro" id="IPR029492">
    <property type="entry name" value="DUF4435"/>
</dbReference>
<proteinExistence type="predicted"/>
<gene>
    <name evidence="2" type="ORF">S01H1_29580</name>
</gene>
<feature type="domain" description="DUF4435" evidence="1">
    <location>
        <begin position="4"/>
        <end position="166"/>
    </location>
</feature>
<protein>
    <recommendedName>
        <fullName evidence="1">DUF4435 domain-containing protein</fullName>
    </recommendedName>
</protein>
<name>X0TDI6_9ZZZZ</name>
<accession>X0TDI6</accession>
<dbReference type="Pfam" id="PF14491">
    <property type="entry name" value="DUF4435"/>
    <property type="match status" value="1"/>
</dbReference>
<feature type="non-terminal residue" evidence="2">
    <location>
        <position position="1"/>
    </location>
</feature>
<comment type="caution">
    <text evidence="2">The sequence shown here is derived from an EMBL/GenBank/DDBJ whole genome shotgun (WGS) entry which is preliminary data.</text>
</comment>
<dbReference type="AlphaFoldDB" id="X0TDI6"/>
<evidence type="ECO:0000313" key="2">
    <source>
        <dbReference type="EMBL" id="GAF91284.1"/>
    </source>
</evidence>
<sequence length="201" mass="23334">TKTLLKNEQLHHLRVFGIIDRDRRTDEEIEKLKANSVFVLDVAEIENLFCVPELIEIVAENLELKPKETTEKAIGFAFECLEEELDAQILQRAANEIKLRLDLFDGKAKDPDELQNKLNGLIKSIDVKQIFTRTKALFDNIIKEKNYLDLLRYYNRKSLSSRISKIFGLKEGELPEYIVRITKGSNKTKVEKALEKYLPKI</sequence>
<reference evidence="2" key="1">
    <citation type="journal article" date="2014" name="Front. Microbiol.">
        <title>High frequency of phylogenetically diverse reductive dehalogenase-homologous genes in deep subseafloor sedimentary metagenomes.</title>
        <authorList>
            <person name="Kawai M."/>
            <person name="Futagami T."/>
            <person name="Toyoda A."/>
            <person name="Takaki Y."/>
            <person name="Nishi S."/>
            <person name="Hori S."/>
            <person name="Arai W."/>
            <person name="Tsubouchi T."/>
            <person name="Morono Y."/>
            <person name="Uchiyama I."/>
            <person name="Ito T."/>
            <person name="Fujiyama A."/>
            <person name="Inagaki F."/>
            <person name="Takami H."/>
        </authorList>
    </citation>
    <scope>NUCLEOTIDE SEQUENCE</scope>
    <source>
        <strain evidence="2">Expedition CK06-06</strain>
    </source>
</reference>
<evidence type="ECO:0000259" key="1">
    <source>
        <dbReference type="Pfam" id="PF14491"/>
    </source>
</evidence>
<organism evidence="2">
    <name type="scientific">marine sediment metagenome</name>
    <dbReference type="NCBI Taxonomy" id="412755"/>
    <lineage>
        <taxon>unclassified sequences</taxon>
        <taxon>metagenomes</taxon>
        <taxon>ecological metagenomes</taxon>
    </lineage>
</organism>